<name>A0A847R1Z9_9GAMM</name>
<feature type="domain" description="HTH luxR-type" evidence="1">
    <location>
        <begin position="311"/>
        <end position="368"/>
    </location>
</feature>
<dbReference type="Gene3D" id="1.10.10.10">
    <property type="entry name" value="Winged helix-like DNA-binding domain superfamily/Winged helix DNA-binding domain"/>
    <property type="match status" value="1"/>
</dbReference>
<dbReference type="GO" id="GO:0003677">
    <property type="term" value="F:DNA binding"/>
    <property type="evidence" value="ECO:0007669"/>
    <property type="project" value="InterPro"/>
</dbReference>
<dbReference type="InterPro" id="IPR000792">
    <property type="entry name" value="Tscrpt_reg_LuxR_C"/>
</dbReference>
<evidence type="ECO:0000313" key="2">
    <source>
        <dbReference type="EMBL" id="NLQ17815.1"/>
    </source>
</evidence>
<comment type="caution">
    <text evidence="2">The sequence shown here is derived from an EMBL/GenBank/DDBJ whole genome shotgun (WGS) entry which is preliminary data.</text>
</comment>
<gene>
    <name evidence="2" type="ORF">HGG82_09270</name>
</gene>
<accession>A0A847R1Z9</accession>
<sequence length="374" mass="42060">MSQFILDAESTYKPLSSEPQLIQSLYAALTKKEGFHIFLNQIASAINACAAELVVVKKAPLQISHIWYSGLSAEFMEWYISNNMIENDLVSNNAIHCQPGLFQTALSLIEQVKHLPDYGRWQQDQNMIDSAWLVIDNTKTHTTFVAIQRTVEQGAYQQAELTQLNRLVPYIKQAVFLYQKLDKTNSLALSLANLVDALPNPSVILNERSELLYSNKKAERLLAKHDQLTIKNNRLEFKERQHQQSFFTASTQIIRASMGQDVLDNDVIILKNKNIPLLTMTLSPIEGGGILVTLYDCNKRSMPAPALIAAYFNLSPAESTLCANLILGMSLKEIAESRFKSEATIRSQLKQIFPKAGVNRQGQLICTILMALMR</sequence>
<dbReference type="AlphaFoldDB" id="A0A847R1Z9"/>
<dbReference type="SMART" id="SM00421">
    <property type="entry name" value="HTH_LUXR"/>
    <property type="match status" value="1"/>
</dbReference>
<keyword evidence="3" id="KW-1185">Reference proteome</keyword>
<protein>
    <submittedName>
        <fullName evidence="2">Helix-turn-helix transcriptional regulator</fullName>
    </submittedName>
</protein>
<dbReference type="InterPro" id="IPR036388">
    <property type="entry name" value="WH-like_DNA-bd_sf"/>
</dbReference>
<dbReference type="EMBL" id="JABAEK010000007">
    <property type="protein sequence ID" value="NLQ17815.1"/>
    <property type="molecule type" value="Genomic_DNA"/>
</dbReference>
<evidence type="ECO:0000259" key="1">
    <source>
        <dbReference type="SMART" id="SM00421"/>
    </source>
</evidence>
<organism evidence="2 3">
    <name type="scientific">Marinomonas profundi</name>
    <dbReference type="NCBI Taxonomy" id="2726122"/>
    <lineage>
        <taxon>Bacteria</taxon>
        <taxon>Pseudomonadati</taxon>
        <taxon>Pseudomonadota</taxon>
        <taxon>Gammaproteobacteria</taxon>
        <taxon>Oceanospirillales</taxon>
        <taxon>Oceanospirillaceae</taxon>
        <taxon>Marinomonas</taxon>
    </lineage>
</organism>
<proteinExistence type="predicted"/>
<dbReference type="GO" id="GO:0006355">
    <property type="term" value="P:regulation of DNA-templated transcription"/>
    <property type="evidence" value="ECO:0007669"/>
    <property type="project" value="InterPro"/>
</dbReference>
<dbReference type="Proteomes" id="UP000586067">
    <property type="component" value="Unassembled WGS sequence"/>
</dbReference>
<dbReference type="InterPro" id="IPR016032">
    <property type="entry name" value="Sig_transdc_resp-reg_C-effctor"/>
</dbReference>
<dbReference type="SUPFAM" id="SSF46894">
    <property type="entry name" value="C-terminal effector domain of the bipartite response regulators"/>
    <property type="match status" value="1"/>
</dbReference>
<evidence type="ECO:0000313" key="3">
    <source>
        <dbReference type="Proteomes" id="UP000586067"/>
    </source>
</evidence>
<reference evidence="2 3" key="1">
    <citation type="submission" date="2020-04" db="EMBL/GenBank/DDBJ databases">
        <title>Marinomonas sp. M1K-6 isolated from the deep seawater of the Mariana Trench.</title>
        <authorList>
            <person name="Li Y."/>
        </authorList>
    </citation>
    <scope>NUCLEOTIDE SEQUENCE [LARGE SCALE GENOMIC DNA]</scope>
    <source>
        <strain evidence="2 3">M1K-6</strain>
    </source>
</reference>